<comment type="similarity">
    <text evidence="3 11">Belongs to the peptidase M50B family.</text>
</comment>
<evidence type="ECO:0000256" key="1">
    <source>
        <dbReference type="ARBA" id="ARBA00001947"/>
    </source>
</evidence>
<dbReference type="AlphaFoldDB" id="A0A841L2D0"/>
<keyword evidence="7 11" id="KW-0862">Zinc</keyword>
<keyword evidence="11" id="KW-0479">Metal-binding</keyword>
<dbReference type="SUPFAM" id="SSF50156">
    <property type="entry name" value="PDZ domain-like"/>
    <property type="match status" value="1"/>
</dbReference>
<dbReference type="EC" id="3.4.24.-" evidence="11"/>
<evidence type="ECO:0000256" key="11">
    <source>
        <dbReference type="RuleBase" id="RU362031"/>
    </source>
</evidence>
<sequence length="336" mass="36400">MGTIIAAVLVFGLLVIFHELGHFAVAKAVGIKVHEFAVGMGPKLLSVKGKETSYSVRALPIGGYVKMEGEDEASSDIRSFNNKPLWARMSVILAGPLMNFILAILLFMIIFYSIGFPTTQIGQVTPGLPAESAGIIAGDRIVRIEDEKIDSWDEIVQIINGSKDKSLNIELIDKDGKQKNIIVKPVMNLETKQAVIGITPMLKKSFGQAAKASIDRTSFVLTGMLDYIGNLFRGKASTEDVVGPVGIIHIVGEAAKIGIFNVLHIAAVISINLGIVNLLPIPALDGGRLIFLSFEGLSGKPLDPEKEGFIHLVGFILLMALMVFIVYKDIIRFDIF</sequence>
<keyword evidence="10 11" id="KW-0472">Membrane</keyword>
<comment type="cofactor">
    <cofactor evidence="1 11">
        <name>Zn(2+)</name>
        <dbReference type="ChEBI" id="CHEBI:29105"/>
    </cofactor>
</comment>
<keyword evidence="5 11" id="KW-0812">Transmembrane</keyword>
<dbReference type="InterPro" id="IPR036034">
    <property type="entry name" value="PDZ_sf"/>
</dbReference>
<dbReference type="GO" id="GO:0006508">
    <property type="term" value="P:proteolysis"/>
    <property type="evidence" value="ECO:0007669"/>
    <property type="project" value="UniProtKB-KW"/>
</dbReference>
<dbReference type="RefSeq" id="WP_184311049.1">
    <property type="nucleotide sequence ID" value="NZ_JACHEN010000015.1"/>
</dbReference>
<evidence type="ECO:0000256" key="4">
    <source>
        <dbReference type="ARBA" id="ARBA00022670"/>
    </source>
</evidence>
<evidence type="ECO:0000256" key="3">
    <source>
        <dbReference type="ARBA" id="ARBA00007931"/>
    </source>
</evidence>
<evidence type="ECO:0000256" key="9">
    <source>
        <dbReference type="ARBA" id="ARBA00023049"/>
    </source>
</evidence>
<dbReference type="CDD" id="cd06163">
    <property type="entry name" value="S2P-M50_PDZ_RseP-like"/>
    <property type="match status" value="1"/>
</dbReference>
<dbReference type="GO" id="GO:0004222">
    <property type="term" value="F:metalloendopeptidase activity"/>
    <property type="evidence" value="ECO:0007669"/>
    <property type="project" value="InterPro"/>
</dbReference>
<dbReference type="Pfam" id="PF17820">
    <property type="entry name" value="PDZ_6"/>
    <property type="match status" value="1"/>
</dbReference>
<evidence type="ECO:0000256" key="6">
    <source>
        <dbReference type="ARBA" id="ARBA00022801"/>
    </source>
</evidence>
<dbReference type="NCBIfam" id="TIGR00054">
    <property type="entry name" value="RIP metalloprotease RseP"/>
    <property type="match status" value="1"/>
</dbReference>
<keyword evidence="6 11" id="KW-0378">Hydrolase</keyword>
<reference evidence="13 14" key="1">
    <citation type="submission" date="2020-08" db="EMBL/GenBank/DDBJ databases">
        <title>Genomic Encyclopedia of Type Strains, Phase IV (KMG-IV): sequencing the most valuable type-strain genomes for metagenomic binning, comparative biology and taxonomic classification.</title>
        <authorList>
            <person name="Goeker M."/>
        </authorList>
    </citation>
    <scope>NUCLEOTIDE SEQUENCE [LARGE SCALE GENOMIC DNA]</scope>
    <source>
        <strain evidence="13 14">DSM 103526</strain>
    </source>
</reference>
<comment type="caution">
    <text evidence="13">The sequence shown here is derived from an EMBL/GenBank/DDBJ whole genome shotgun (WGS) entry which is preliminary data.</text>
</comment>
<dbReference type="Gene3D" id="2.30.42.10">
    <property type="match status" value="1"/>
</dbReference>
<dbReference type="GO" id="GO:0046872">
    <property type="term" value="F:metal ion binding"/>
    <property type="evidence" value="ECO:0007669"/>
    <property type="project" value="UniProtKB-KW"/>
</dbReference>
<dbReference type="GO" id="GO:0016020">
    <property type="term" value="C:membrane"/>
    <property type="evidence" value="ECO:0007669"/>
    <property type="project" value="UniProtKB-SubCell"/>
</dbReference>
<keyword evidence="8 11" id="KW-1133">Transmembrane helix</keyword>
<dbReference type="SMART" id="SM00228">
    <property type="entry name" value="PDZ"/>
    <property type="match status" value="1"/>
</dbReference>
<comment type="subcellular location">
    <subcellularLocation>
        <location evidence="2">Membrane</location>
        <topology evidence="2">Multi-pass membrane protein</topology>
    </subcellularLocation>
</comment>
<evidence type="ECO:0000256" key="2">
    <source>
        <dbReference type="ARBA" id="ARBA00004141"/>
    </source>
</evidence>
<evidence type="ECO:0000256" key="5">
    <source>
        <dbReference type="ARBA" id="ARBA00022692"/>
    </source>
</evidence>
<dbReference type="EMBL" id="JACHEN010000015">
    <property type="protein sequence ID" value="MBB6216515.1"/>
    <property type="molecule type" value="Genomic_DNA"/>
</dbReference>
<dbReference type="InterPro" id="IPR001478">
    <property type="entry name" value="PDZ"/>
</dbReference>
<feature type="transmembrane region" description="Helical" evidence="11">
    <location>
        <begin position="257"/>
        <end position="279"/>
    </location>
</feature>
<evidence type="ECO:0000256" key="7">
    <source>
        <dbReference type="ARBA" id="ARBA00022833"/>
    </source>
</evidence>
<dbReference type="CDD" id="cd23081">
    <property type="entry name" value="cpPDZ_EcRseP-like"/>
    <property type="match status" value="1"/>
</dbReference>
<dbReference type="Proteomes" id="UP000579281">
    <property type="component" value="Unassembled WGS sequence"/>
</dbReference>
<proteinExistence type="inferred from homology"/>
<organism evidence="13 14">
    <name type="scientific">Anaerosolibacter carboniphilus</name>
    <dbReference type="NCBI Taxonomy" id="1417629"/>
    <lineage>
        <taxon>Bacteria</taxon>
        <taxon>Bacillati</taxon>
        <taxon>Bacillota</taxon>
        <taxon>Clostridia</taxon>
        <taxon>Peptostreptococcales</taxon>
        <taxon>Thermotaleaceae</taxon>
        <taxon>Anaerosolibacter</taxon>
    </lineage>
</organism>
<feature type="transmembrane region" description="Helical" evidence="11">
    <location>
        <begin position="308"/>
        <end position="327"/>
    </location>
</feature>
<evidence type="ECO:0000313" key="13">
    <source>
        <dbReference type="EMBL" id="MBB6216515.1"/>
    </source>
</evidence>
<feature type="transmembrane region" description="Helical" evidence="11">
    <location>
        <begin position="85"/>
        <end position="112"/>
    </location>
</feature>
<evidence type="ECO:0000313" key="14">
    <source>
        <dbReference type="Proteomes" id="UP000579281"/>
    </source>
</evidence>
<evidence type="ECO:0000256" key="10">
    <source>
        <dbReference type="ARBA" id="ARBA00023136"/>
    </source>
</evidence>
<dbReference type="InterPro" id="IPR004387">
    <property type="entry name" value="Pept_M50_Zn"/>
</dbReference>
<evidence type="ECO:0000259" key="12">
    <source>
        <dbReference type="SMART" id="SM00228"/>
    </source>
</evidence>
<name>A0A841L2D0_9FIRM</name>
<dbReference type="PANTHER" id="PTHR42837:SF2">
    <property type="entry name" value="MEMBRANE METALLOPROTEASE ARASP2, CHLOROPLASTIC-RELATED"/>
    <property type="match status" value="1"/>
</dbReference>
<dbReference type="InterPro" id="IPR041489">
    <property type="entry name" value="PDZ_6"/>
</dbReference>
<dbReference type="Pfam" id="PF02163">
    <property type="entry name" value="Peptidase_M50"/>
    <property type="match status" value="1"/>
</dbReference>
<keyword evidence="4 13" id="KW-0645">Protease</keyword>
<accession>A0A841L2D0</accession>
<keyword evidence="14" id="KW-1185">Reference proteome</keyword>
<dbReference type="PANTHER" id="PTHR42837">
    <property type="entry name" value="REGULATOR OF SIGMA-E PROTEASE RSEP"/>
    <property type="match status" value="1"/>
</dbReference>
<keyword evidence="9 11" id="KW-0482">Metalloprotease</keyword>
<feature type="domain" description="PDZ" evidence="12">
    <location>
        <begin position="103"/>
        <end position="175"/>
    </location>
</feature>
<evidence type="ECO:0000256" key="8">
    <source>
        <dbReference type="ARBA" id="ARBA00022989"/>
    </source>
</evidence>
<dbReference type="InterPro" id="IPR008915">
    <property type="entry name" value="Peptidase_M50"/>
</dbReference>
<gene>
    <name evidence="13" type="ORF">HNQ80_002617</name>
</gene>
<protein>
    <recommendedName>
        <fullName evidence="11">Zinc metalloprotease</fullName>
        <ecNumber evidence="11">3.4.24.-</ecNumber>
    </recommendedName>
</protein>